<comment type="subcellular location">
    <subcellularLocation>
        <location evidence="1">Cell membrane</location>
        <topology evidence="1">Peripheral membrane protein</topology>
    </subcellularLocation>
</comment>
<dbReference type="GO" id="GO:0005886">
    <property type="term" value="C:plasma membrane"/>
    <property type="evidence" value="ECO:0007669"/>
    <property type="project" value="UniProtKB-SubCell"/>
</dbReference>
<evidence type="ECO:0000313" key="12">
    <source>
        <dbReference type="Proteomes" id="UP000295781"/>
    </source>
</evidence>
<dbReference type="GO" id="GO:0016887">
    <property type="term" value="F:ATP hydrolysis activity"/>
    <property type="evidence" value="ECO:0007669"/>
    <property type="project" value="InterPro"/>
</dbReference>
<dbReference type="Pfam" id="PF13304">
    <property type="entry name" value="AAA_21"/>
    <property type="match status" value="1"/>
</dbReference>
<proteinExistence type="predicted"/>
<dbReference type="InterPro" id="IPR003439">
    <property type="entry name" value="ABC_transporter-like_ATP-bd"/>
</dbReference>
<dbReference type="GO" id="GO:0006302">
    <property type="term" value="P:double-strand break repair"/>
    <property type="evidence" value="ECO:0007669"/>
    <property type="project" value="InterPro"/>
</dbReference>
<dbReference type="GO" id="GO:0005524">
    <property type="term" value="F:ATP binding"/>
    <property type="evidence" value="ECO:0007669"/>
    <property type="project" value="UniProtKB-KW"/>
</dbReference>
<name>A0A4P2PZL4_SORCE</name>
<evidence type="ECO:0000256" key="4">
    <source>
        <dbReference type="ARBA" id="ARBA00022496"/>
    </source>
</evidence>
<evidence type="ECO:0000256" key="9">
    <source>
        <dbReference type="ARBA" id="ARBA00023136"/>
    </source>
</evidence>
<dbReference type="EMBL" id="CP012670">
    <property type="protein sequence ID" value="AUX22367.1"/>
    <property type="molecule type" value="Genomic_DNA"/>
</dbReference>
<dbReference type="Proteomes" id="UP000295781">
    <property type="component" value="Chromosome"/>
</dbReference>
<keyword evidence="2" id="KW-0813">Transport</keyword>
<organism evidence="11 12">
    <name type="scientific">Sorangium cellulosum</name>
    <name type="common">Polyangium cellulosum</name>
    <dbReference type="NCBI Taxonomy" id="56"/>
    <lineage>
        <taxon>Bacteria</taxon>
        <taxon>Pseudomonadati</taxon>
        <taxon>Myxococcota</taxon>
        <taxon>Polyangia</taxon>
        <taxon>Polyangiales</taxon>
        <taxon>Polyangiaceae</taxon>
        <taxon>Sorangium</taxon>
    </lineage>
</organism>
<keyword evidence="5" id="KW-0547">Nucleotide-binding</keyword>
<dbReference type="SMART" id="SM00382">
    <property type="entry name" value="AAA"/>
    <property type="match status" value="1"/>
</dbReference>
<gene>
    <name evidence="11" type="ORF">SOCEGT47_028680</name>
</gene>
<evidence type="ECO:0000256" key="5">
    <source>
        <dbReference type="ARBA" id="ARBA00022741"/>
    </source>
</evidence>
<dbReference type="InterPro" id="IPR027417">
    <property type="entry name" value="P-loop_NTPase"/>
</dbReference>
<dbReference type="InterPro" id="IPR051535">
    <property type="entry name" value="Siderophore_ABC-ATPase"/>
</dbReference>
<dbReference type="GO" id="GO:0006826">
    <property type="term" value="P:iron ion transport"/>
    <property type="evidence" value="ECO:0007669"/>
    <property type="project" value="UniProtKB-KW"/>
</dbReference>
<dbReference type="InterPro" id="IPR003959">
    <property type="entry name" value="ATPase_AAA_core"/>
</dbReference>
<reference evidence="11 12" key="1">
    <citation type="submission" date="2015-09" db="EMBL/GenBank/DDBJ databases">
        <title>Sorangium comparison.</title>
        <authorList>
            <person name="Zaburannyi N."/>
            <person name="Bunk B."/>
            <person name="Overmann J."/>
            <person name="Mueller R."/>
        </authorList>
    </citation>
    <scope>NUCLEOTIDE SEQUENCE [LARGE SCALE GENOMIC DNA]</scope>
    <source>
        <strain evidence="11 12">So ceGT47</strain>
    </source>
</reference>
<dbReference type="InterPro" id="IPR038729">
    <property type="entry name" value="Rad50/SbcC_AAA"/>
</dbReference>
<feature type="domain" description="ABC transporter" evidence="10">
    <location>
        <begin position="46"/>
        <end position="275"/>
    </location>
</feature>
<dbReference type="PROSITE" id="PS50893">
    <property type="entry name" value="ABC_TRANSPORTER_2"/>
    <property type="match status" value="1"/>
</dbReference>
<keyword evidence="4" id="KW-0410">Iron transport</keyword>
<protein>
    <submittedName>
        <fullName evidence="11">ATPase AAA</fullName>
    </submittedName>
</protein>
<dbReference type="Gene3D" id="3.40.50.300">
    <property type="entry name" value="P-loop containing nucleotide triphosphate hydrolases"/>
    <property type="match status" value="2"/>
</dbReference>
<accession>A0A4P2PZL4</accession>
<dbReference type="InterPro" id="IPR003593">
    <property type="entry name" value="AAA+_ATPase"/>
</dbReference>
<evidence type="ECO:0000256" key="8">
    <source>
        <dbReference type="ARBA" id="ARBA00023065"/>
    </source>
</evidence>
<evidence type="ECO:0000256" key="1">
    <source>
        <dbReference type="ARBA" id="ARBA00004202"/>
    </source>
</evidence>
<evidence type="ECO:0000256" key="2">
    <source>
        <dbReference type="ARBA" id="ARBA00022448"/>
    </source>
</evidence>
<keyword evidence="9" id="KW-0472">Membrane</keyword>
<keyword evidence="8" id="KW-0406">Ion transport</keyword>
<keyword evidence="3" id="KW-1003">Cell membrane</keyword>
<dbReference type="SUPFAM" id="SSF52540">
    <property type="entry name" value="P-loop containing nucleoside triphosphate hydrolases"/>
    <property type="match status" value="1"/>
</dbReference>
<dbReference type="PANTHER" id="PTHR42771">
    <property type="entry name" value="IRON(3+)-HYDROXAMATE IMPORT ATP-BINDING PROTEIN FHUC"/>
    <property type="match status" value="1"/>
</dbReference>
<evidence type="ECO:0000313" key="11">
    <source>
        <dbReference type="EMBL" id="AUX22367.1"/>
    </source>
</evidence>
<evidence type="ECO:0000256" key="3">
    <source>
        <dbReference type="ARBA" id="ARBA00022475"/>
    </source>
</evidence>
<dbReference type="AlphaFoldDB" id="A0A4P2PZL4"/>
<evidence type="ECO:0000256" key="7">
    <source>
        <dbReference type="ARBA" id="ARBA00023004"/>
    </source>
</evidence>
<keyword evidence="6" id="KW-0067">ATP-binding</keyword>
<keyword evidence="7" id="KW-0408">Iron</keyword>
<dbReference type="PANTHER" id="PTHR42771:SF2">
    <property type="entry name" value="IRON(3+)-HYDROXAMATE IMPORT ATP-BINDING PROTEIN FHUC"/>
    <property type="match status" value="1"/>
</dbReference>
<dbReference type="Pfam" id="PF13476">
    <property type="entry name" value="AAA_23"/>
    <property type="match status" value="1"/>
</dbReference>
<evidence type="ECO:0000259" key="10">
    <source>
        <dbReference type="PROSITE" id="PS50893"/>
    </source>
</evidence>
<evidence type="ECO:0000256" key="6">
    <source>
        <dbReference type="ARBA" id="ARBA00022840"/>
    </source>
</evidence>
<sequence length="289" mass="32090">MLLQDAPPGARLCEAGVRGLALRRAPGHDTAMTRASRHAHQEHGFLRSVRLVRDRIPDGSRYPFSIPAVRALEALEELDLHPKVTFLVGENGSGKSTLIEAIAILAGFNAEGGSKGFNFATRRSESELHTALRLIRGARRERNGFFLRAESFFNVATQVDELGVSEAYGGTSLHEQSHGESFLALVKNRFKPQGLYLLDEPEAALSPARQLTLLARLHELVERGGSQLVIATHSPIVLAYPDATIYHLSDDGIAPVPYEDTEHFSLTRDFLLHRDRFFRELFRADDEDS</sequence>